<evidence type="ECO:0000256" key="9">
    <source>
        <dbReference type="ARBA" id="ARBA00023004"/>
    </source>
</evidence>
<name>A0ABT1M3Q6_9MYCO</name>
<evidence type="ECO:0000256" key="1">
    <source>
        <dbReference type="ARBA" id="ARBA00004651"/>
    </source>
</evidence>
<keyword evidence="10 12" id="KW-0472">Membrane</keyword>
<evidence type="ECO:0000313" key="15">
    <source>
        <dbReference type="Proteomes" id="UP001651690"/>
    </source>
</evidence>
<keyword evidence="6" id="KW-0479">Metal-binding</keyword>
<dbReference type="SUPFAM" id="SSF81342">
    <property type="entry name" value="Transmembrane di-heme cytochromes"/>
    <property type="match status" value="1"/>
</dbReference>
<evidence type="ECO:0000256" key="6">
    <source>
        <dbReference type="ARBA" id="ARBA00022723"/>
    </source>
</evidence>
<dbReference type="PANTHER" id="PTHR30529:SF6">
    <property type="entry name" value="BLL0291 PROTEIN"/>
    <property type="match status" value="1"/>
</dbReference>
<feature type="transmembrane region" description="Helical" evidence="12">
    <location>
        <begin position="37"/>
        <end position="60"/>
    </location>
</feature>
<feature type="domain" description="Cytochrome b561 bacterial/Ni-hydrogenase" evidence="13">
    <location>
        <begin position="4"/>
        <end position="173"/>
    </location>
</feature>
<evidence type="ECO:0000259" key="13">
    <source>
        <dbReference type="Pfam" id="PF01292"/>
    </source>
</evidence>
<evidence type="ECO:0000256" key="7">
    <source>
        <dbReference type="ARBA" id="ARBA00022982"/>
    </source>
</evidence>
<gene>
    <name evidence="14" type="ORF">NM203_11855</name>
</gene>
<keyword evidence="4" id="KW-0349">Heme</keyword>
<keyword evidence="5 12" id="KW-0812">Transmembrane</keyword>
<keyword evidence="9" id="KW-0408">Iron</keyword>
<feature type="transmembrane region" description="Helical" evidence="12">
    <location>
        <begin position="139"/>
        <end position="160"/>
    </location>
</feature>
<evidence type="ECO:0000313" key="14">
    <source>
        <dbReference type="EMBL" id="MCP9272879.1"/>
    </source>
</evidence>
<dbReference type="RefSeq" id="WP_255060123.1">
    <property type="nucleotide sequence ID" value="NZ_JANDBD010000004.1"/>
</dbReference>
<accession>A0ABT1M3Q6</accession>
<keyword evidence="15" id="KW-1185">Reference proteome</keyword>
<dbReference type="Proteomes" id="UP001651690">
    <property type="component" value="Unassembled WGS sequence"/>
</dbReference>
<dbReference type="EMBL" id="JANDBD010000004">
    <property type="protein sequence ID" value="MCP9272879.1"/>
    <property type="molecule type" value="Genomic_DNA"/>
</dbReference>
<evidence type="ECO:0000256" key="11">
    <source>
        <dbReference type="ARBA" id="ARBA00037975"/>
    </source>
</evidence>
<dbReference type="InterPro" id="IPR011577">
    <property type="entry name" value="Cyt_b561_bac/Ni-Hgenase"/>
</dbReference>
<sequence length="185" mass="20042">MTQRFPVRSRILHWLTAALVFAALLIGFAMVNALGSYAALVGVHMTIGVTILVVTVVRLVNRLRTTPPNWPATVGKLEGRIVSISERAMYALLLAQPLVGWAMVSAAGRPPVVFSRLHVPRIAPFDADVYYVLRQTHTVLAVLLVIVIAAHVSAVLLHTLTLRDGMLSRMTFGKDAEPVTATDAA</sequence>
<evidence type="ECO:0000256" key="12">
    <source>
        <dbReference type="SAM" id="Phobius"/>
    </source>
</evidence>
<evidence type="ECO:0000256" key="5">
    <source>
        <dbReference type="ARBA" id="ARBA00022692"/>
    </source>
</evidence>
<reference evidence="14 15" key="1">
    <citation type="submission" date="2022-06" db="EMBL/GenBank/DDBJ databases">
        <title>Mycolicibacterium sp. CAU 1645 isolated from seawater.</title>
        <authorList>
            <person name="Kim W."/>
        </authorList>
    </citation>
    <scope>NUCLEOTIDE SEQUENCE [LARGE SCALE GENOMIC DNA]</scope>
    <source>
        <strain evidence="14 15">CAU 1645</strain>
    </source>
</reference>
<dbReference type="Gene3D" id="1.20.950.20">
    <property type="entry name" value="Transmembrane di-heme cytochromes, Chain C"/>
    <property type="match status" value="1"/>
</dbReference>
<keyword evidence="7" id="KW-0249">Electron transport</keyword>
<evidence type="ECO:0000256" key="4">
    <source>
        <dbReference type="ARBA" id="ARBA00022617"/>
    </source>
</evidence>
<evidence type="ECO:0000256" key="8">
    <source>
        <dbReference type="ARBA" id="ARBA00022989"/>
    </source>
</evidence>
<keyword evidence="2" id="KW-0813">Transport</keyword>
<proteinExistence type="inferred from homology"/>
<dbReference type="InterPro" id="IPR016174">
    <property type="entry name" value="Di-haem_cyt_TM"/>
</dbReference>
<keyword evidence="8 12" id="KW-1133">Transmembrane helix</keyword>
<dbReference type="PANTHER" id="PTHR30529">
    <property type="entry name" value="CYTOCHROME B561"/>
    <property type="match status" value="1"/>
</dbReference>
<feature type="transmembrane region" description="Helical" evidence="12">
    <location>
        <begin position="12"/>
        <end position="31"/>
    </location>
</feature>
<comment type="caution">
    <text evidence="14">The sequence shown here is derived from an EMBL/GenBank/DDBJ whole genome shotgun (WGS) entry which is preliminary data.</text>
</comment>
<evidence type="ECO:0000256" key="2">
    <source>
        <dbReference type="ARBA" id="ARBA00022448"/>
    </source>
</evidence>
<organism evidence="14 15">
    <name type="scientific">Mycolicibacterium arenosum</name>
    <dbReference type="NCBI Taxonomy" id="2952157"/>
    <lineage>
        <taxon>Bacteria</taxon>
        <taxon>Bacillati</taxon>
        <taxon>Actinomycetota</taxon>
        <taxon>Actinomycetes</taxon>
        <taxon>Mycobacteriales</taxon>
        <taxon>Mycobacteriaceae</taxon>
        <taxon>Mycolicibacterium</taxon>
    </lineage>
</organism>
<comment type="similarity">
    <text evidence="11">Belongs to the cytochrome b561 family.</text>
</comment>
<keyword evidence="3" id="KW-1003">Cell membrane</keyword>
<evidence type="ECO:0000256" key="10">
    <source>
        <dbReference type="ARBA" id="ARBA00023136"/>
    </source>
</evidence>
<dbReference type="InterPro" id="IPR052168">
    <property type="entry name" value="Cytochrome_b561_oxidase"/>
</dbReference>
<protein>
    <submittedName>
        <fullName evidence="14">Cytochrome b</fullName>
    </submittedName>
</protein>
<dbReference type="Pfam" id="PF01292">
    <property type="entry name" value="Ni_hydr_CYTB"/>
    <property type="match status" value="1"/>
</dbReference>
<evidence type="ECO:0000256" key="3">
    <source>
        <dbReference type="ARBA" id="ARBA00022475"/>
    </source>
</evidence>
<comment type="subcellular location">
    <subcellularLocation>
        <location evidence="1">Cell membrane</location>
        <topology evidence="1">Multi-pass membrane protein</topology>
    </subcellularLocation>
</comment>